<dbReference type="AlphaFoldDB" id="U2QZP9"/>
<evidence type="ECO:0000313" key="1">
    <source>
        <dbReference type="EMBL" id="ERK44207.1"/>
    </source>
</evidence>
<organism evidence="1 2">
    <name type="scientific">Eubacterium ramulus ATCC 29099</name>
    <dbReference type="NCBI Taxonomy" id="1256908"/>
    <lineage>
        <taxon>Bacteria</taxon>
        <taxon>Bacillati</taxon>
        <taxon>Bacillota</taxon>
        <taxon>Clostridia</taxon>
        <taxon>Eubacteriales</taxon>
        <taxon>Eubacteriaceae</taxon>
        <taxon>Eubacterium</taxon>
    </lineage>
</organism>
<evidence type="ECO:0000313" key="2">
    <source>
        <dbReference type="Proteomes" id="UP000016608"/>
    </source>
</evidence>
<accession>U2QZP9</accession>
<keyword evidence="2" id="KW-1185">Reference proteome</keyword>
<dbReference type="HOGENOM" id="CLU_3117986_0_0_9"/>
<name>U2QZP9_EUBRA</name>
<gene>
    <name evidence="1" type="ORF">HMPREF0373_02101</name>
</gene>
<protein>
    <submittedName>
        <fullName evidence="1">Uncharacterized protein</fullName>
    </submittedName>
</protein>
<dbReference type="Proteomes" id="UP000016608">
    <property type="component" value="Unassembled WGS sequence"/>
</dbReference>
<dbReference type="PATRIC" id="fig|1256908.3.peg.1941"/>
<proteinExistence type="predicted"/>
<sequence>MAEAKSSILRNILRNRKKDMKNRMVFCVFFCMQKWKGGQIQFLKADIIVV</sequence>
<comment type="caution">
    <text evidence="1">The sequence shown here is derived from an EMBL/GenBank/DDBJ whole genome shotgun (WGS) entry which is preliminary data.</text>
</comment>
<dbReference type="EMBL" id="AWVJ01000128">
    <property type="protein sequence ID" value="ERK44207.1"/>
    <property type="molecule type" value="Genomic_DNA"/>
</dbReference>
<reference evidence="1 2" key="1">
    <citation type="submission" date="2013-06" db="EMBL/GenBank/DDBJ databases">
        <authorList>
            <person name="Weinstock G."/>
            <person name="Sodergren E."/>
            <person name="Lobos E.A."/>
            <person name="Fulton L."/>
            <person name="Fulton R."/>
            <person name="Courtney L."/>
            <person name="Fronick C."/>
            <person name="O'Laughlin M."/>
            <person name="Godfrey J."/>
            <person name="Wilson R.M."/>
            <person name="Miner T."/>
            <person name="Farmer C."/>
            <person name="Delehaunty K."/>
            <person name="Cordes M."/>
            <person name="Minx P."/>
            <person name="Tomlinson C."/>
            <person name="Chen J."/>
            <person name="Wollam A."/>
            <person name="Pepin K.H."/>
            <person name="Bhonagiri V."/>
            <person name="Zhang X."/>
            <person name="Warren W."/>
            <person name="Mitreva M."/>
            <person name="Mardis E.R."/>
            <person name="Wilson R.K."/>
        </authorList>
    </citation>
    <scope>NUCLEOTIDE SEQUENCE [LARGE SCALE GENOMIC DNA]</scope>
    <source>
        <strain evidence="1 2">ATCC 29099</strain>
    </source>
</reference>